<dbReference type="PANTHER" id="PTHR32432:SF4">
    <property type="entry name" value="CELL DIVISION PROTEIN FTSA"/>
    <property type="match status" value="1"/>
</dbReference>
<dbReference type="Gene3D" id="3.30.420.40">
    <property type="match status" value="2"/>
</dbReference>
<evidence type="ECO:0000313" key="8">
    <source>
        <dbReference type="EMBL" id="RDU68160.1"/>
    </source>
</evidence>
<organism evidence="8 9">
    <name type="scientific">Helicobacter cholecystus</name>
    <dbReference type="NCBI Taxonomy" id="45498"/>
    <lineage>
        <taxon>Bacteria</taxon>
        <taxon>Pseudomonadati</taxon>
        <taxon>Campylobacterota</taxon>
        <taxon>Epsilonproteobacteria</taxon>
        <taxon>Campylobacterales</taxon>
        <taxon>Helicobacteraceae</taxon>
        <taxon>Helicobacter</taxon>
    </lineage>
</organism>
<evidence type="ECO:0000256" key="1">
    <source>
        <dbReference type="ARBA" id="ARBA00022475"/>
    </source>
</evidence>
<dbReference type="Proteomes" id="UP000257067">
    <property type="component" value="Unassembled WGS sequence"/>
</dbReference>
<accession>A0A3D8IT52</accession>
<reference evidence="8 9" key="1">
    <citation type="submission" date="2018-04" db="EMBL/GenBank/DDBJ databases">
        <title>Novel Campyloabacter and Helicobacter Species and Strains.</title>
        <authorList>
            <person name="Mannion A.J."/>
            <person name="Shen Z."/>
            <person name="Fox J.G."/>
        </authorList>
    </citation>
    <scope>NUCLEOTIDE SEQUENCE [LARGE SCALE GENOMIC DNA]</scope>
    <source>
        <strain evidence="8 9">ATCC 700242</strain>
    </source>
</reference>
<dbReference type="CDD" id="cd24048">
    <property type="entry name" value="ASKHA_NBD_FtsA"/>
    <property type="match status" value="1"/>
</dbReference>
<dbReference type="InterPro" id="IPR003494">
    <property type="entry name" value="SHS2_FtsA"/>
</dbReference>
<dbReference type="OrthoDB" id="9810567at2"/>
<comment type="subcellular location">
    <subcellularLocation>
        <location evidence="5">Cell membrane</location>
        <topology evidence="5">Peripheral membrane protein</topology>
        <orientation evidence="5">Cytoplasmic side</orientation>
    </subcellularLocation>
    <text evidence="5">Localizes to the Z ring in an FtsZ-dependent manner. Targeted to the membrane through a conserved C-terminal amphipathic helix.</text>
</comment>
<dbReference type="InterPro" id="IPR020823">
    <property type="entry name" value="Cell_div_FtsA"/>
</dbReference>
<dbReference type="InterPro" id="IPR050696">
    <property type="entry name" value="FtsA/MreB"/>
</dbReference>
<dbReference type="PANTHER" id="PTHR32432">
    <property type="entry name" value="CELL DIVISION PROTEIN FTSA-RELATED"/>
    <property type="match status" value="1"/>
</dbReference>
<dbReference type="NCBIfam" id="TIGR01174">
    <property type="entry name" value="ftsA"/>
    <property type="match status" value="1"/>
</dbReference>
<feature type="domain" description="SHS2" evidence="7">
    <location>
        <begin position="5"/>
        <end position="190"/>
    </location>
</feature>
<dbReference type="RefSeq" id="WP_104724814.1">
    <property type="nucleotide sequence ID" value="NZ_FZNE01000008.1"/>
</dbReference>
<dbReference type="EMBL" id="NXLU01000011">
    <property type="protein sequence ID" value="RDU68160.1"/>
    <property type="molecule type" value="Genomic_DNA"/>
</dbReference>
<evidence type="ECO:0000313" key="9">
    <source>
        <dbReference type="Proteomes" id="UP000257067"/>
    </source>
</evidence>
<evidence type="ECO:0000256" key="2">
    <source>
        <dbReference type="ARBA" id="ARBA00022618"/>
    </source>
</evidence>
<comment type="subunit">
    <text evidence="5">Self-interacts. Interacts with FtsZ.</text>
</comment>
<comment type="similarity">
    <text evidence="5 6">Belongs to the FtsA/MreB family.</text>
</comment>
<keyword evidence="1 5" id="KW-1003">Cell membrane</keyword>
<evidence type="ECO:0000256" key="5">
    <source>
        <dbReference type="HAMAP-Rule" id="MF_02033"/>
    </source>
</evidence>
<sequence>MKQIIMAVDIGSVNITCLIAEVVDGIPKIIGCGFAKSQGIRKGFISYIEQAAHSLKSAVEDAKQMAGVEINKAIVSVSGVYAKSRNSSGVVTVTSGEIGINEIRRTIQAALHNATIPAEYEVIHVLPYQFIVDDQDCDDPNGMSGERLKTNVHIVTLQKTALENLKKVVKYAGIEIENIVLSSYASSIAVLTEDEKELGVACIDIGGSTCDVMMYIGRSMCYDEVLKVGSNNVTSDIAVVFNTPLNVAEELKVRYGGLINLKNHEDKTTLQIPVVGGVDKPQIITFGDLSEVIYYRLAETFDFLHRMIENNELRTQIGAGIVFTGGLMKIEGIEEFIEAFFRERLTRIALPKEIEGMPDELKDPCYSTAIGLILYGSGGFTNYEFIPERRQLKVKRSRLFQNGEELIEPKETPKSDFSGVFEDDLKKDPEEKDSFFAKTMKKFGSLF</sequence>
<dbReference type="InterPro" id="IPR043129">
    <property type="entry name" value="ATPase_NBD"/>
</dbReference>
<protein>
    <recommendedName>
        <fullName evidence="5 6">Cell division protein FtsA</fullName>
    </recommendedName>
</protein>
<dbReference type="PIRSF" id="PIRSF003101">
    <property type="entry name" value="FtsA"/>
    <property type="match status" value="1"/>
</dbReference>
<evidence type="ECO:0000256" key="3">
    <source>
        <dbReference type="ARBA" id="ARBA00023136"/>
    </source>
</evidence>
<keyword evidence="4 5" id="KW-0131">Cell cycle</keyword>
<dbReference type="Pfam" id="PF02491">
    <property type="entry name" value="SHS2_FTSA"/>
    <property type="match status" value="1"/>
</dbReference>
<dbReference type="HAMAP" id="MF_02033">
    <property type="entry name" value="FtsA"/>
    <property type="match status" value="1"/>
</dbReference>
<dbReference type="AlphaFoldDB" id="A0A3D8IT52"/>
<keyword evidence="9" id="KW-1185">Reference proteome</keyword>
<dbReference type="GO" id="GO:0032153">
    <property type="term" value="C:cell division site"/>
    <property type="evidence" value="ECO:0007669"/>
    <property type="project" value="UniProtKB-UniRule"/>
</dbReference>
<keyword evidence="3 5" id="KW-0472">Membrane</keyword>
<proteinExistence type="inferred from homology"/>
<comment type="caution">
    <text evidence="8">The sequence shown here is derived from an EMBL/GenBank/DDBJ whole genome shotgun (WGS) entry which is preliminary data.</text>
</comment>
<evidence type="ECO:0000259" key="7">
    <source>
        <dbReference type="SMART" id="SM00842"/>
    </source>
</evidence>
<dbReference type="GO" id="GO:0009898">
    <property type="term" value="C:cytoplasmic side of plasma membrane"/>
    <property type="evidence" value="ECO:0007669"/>
    <property type="project" value="UniProtKB-UniRule"/>
</dbReference>
<comment type="function">
    <text evidence="5 6">Cell division protein that is involved in the assembly of the Z ring. May serve as a membrane anchor for the Z ring.</text>
</comment>
<keyword evidence="2 5" id="KW-0132">Cell division</keyword>
<evidence type="ECO:0000256" key="4">
    <source>
        <dbReference type="ARBA" id="ARBA00023306"/>
    </source>
</evidence>
<gene>
    <name evidence="5 8" type="primary">ftsA</name>
    <name evidence="8" type="ORF">CQA62_06515</name>
</gene>
<dbReference type="SMART" id="SM00842">
    <property type="entry name" value="FtsA"/>
    <property type="match status" value="1"/>
</dbReference>
<evidence type="ECO:0000256" key="6">
    <source>
        <dbReference type="PIRNR" id="PIRNR003101"/>
    </source>
</evidence>
<dbReference type="SUPFAM" id="SSF53067">
    <property type="entry name" value="Actin-like ATPase domain"/>
    <property type="match status" value="2"/>
</dbReference>
<name>A0A3D8IT52_9HELI</name>
<dbReference type="Pfam" id="PF14450">
    <property type="entry name" value="FtsA"/>
    <property type="match status" value="1"/>
</dbReference>
<dbReference type="GO" id="GO:0043093">
    <property type="term" value="P:FtsZ-dependent cytokinesis"/>
    <property type="evidence" value="ECO:0007669"/>
    <property type="project" value="UniProtKB-UniRule"/>
</dbReference>